<keyword evidence="3" id="KW-1185">Reference proteome</keyword>
<dbReference type="Proteomes" id="UP001601992">
    <property type="component" value="Unassembled WGS sequence"/>
</dbReference>
<reference evidence="2 3" key="1">
    <citation type="submission" date="2024-10" db="EMBL/GenBank/DDBJ databases">
        <title>The Natural Products Discovery Center: Release of the First 8490 Sequenced Strains for Exploring Actinobacteria Biosynthetic Diversity.</title>
        <authorList>
            <person name="Kalkreuter E."/>
            <person name="Kautsar S.A."/>
            <person name="Yang D."/>
            <person name="Bader C.D."/>
            <person name="Teijaro C.N."/>
            <person name="Fluegel L."/>
            <person name="Davis C.M."/>
            <person name="Simpson J.R."/>
            <person name="Lauterbach L."/>
            <person name="Steele A.D."/>
            <person name="Gui C."/>
            <person name="Meng S."/>
            <person name="Li G."/>
            <person name="Viehrig K."/>
            <person name="Ye F."/>
            <person name="Su P."/>
            <person name="Kiefer A.F."/>
            <person name="Nichols A."/>
            <person name="Cepeda A.J."/>
            <person name="Yan W."/>
            <person name="Fan B."/>
            <person name="Jiang Y."/>
            <person name="Adhikari A."/>
            <person name="Zheng C.-J."/>
            <person name="Schuster L."/>
            <person name="Cowan T.M."/>
            <person name="Smanski M.J."/>
            <person name="Chevrette M.G."/>
            <person name="De Carvalho L.P.S."/>
            <person name="Shen B."/>
        </authorList>
    </citation>
    <scope>NUCLEOTIDE SEQUENCE [LARGE SCALE GENOMIC DNA]</scope>
    <source>
        <strain evidence="2 3">NPDC002593</strain>
    </source>
</reference>
<evidence type="ECO:0000256" key="1">
    <source>
        <dbReference type="SAM" id="MobiDB-lite"/>
    </source>
</evidence>
<dbReference type="RefSeq" id="WP_040827062.1">
    <property type="nucleotide sequence ID" value="NZ_JBIAQY010000019.1"/>
</dbReference>
<name>A0ABW6SEB5_9NOCA</name>
<organism evidence="2 3">
    <name type="scientific">Nocardia jiangxiensis</name>
    <dbReference type="NCBI Taxonomy" id="282685"/>
    <lineage>
        <taxon>Bacteria</taxon>
        <taxon>Bacillati</taxon>
        <taxon>Actinomycetota</taxon>
        <taxon>Actinomycetes</taxon>
        <taxon>Mycobacteriales</taxon>
        <taxon>Nocardiaceae</taxon>
        <taxon>Nocardia</taxon>
    </lineage>
</organism>
<gene>
    <name evidence="2" type="ORF">ACFYXQ_37670</name>
</gene>
<accession>A0ABW6SEB5</accession>
<sequence>MGFRQYRQRRRVVGLYVERNTLYALRDHDHPGYRTLTSDDERAAFLAPVPVGLQKAEVTLTGESGDDAAPASEEEEFTPVVPANAKNVPVYWISVYTWDGGEYRAWSFHPRAALRLHRQIQQLITSADTPGRDEPASATSPPTTSPIVTPQAGALA</sequence>
<comment type="caution">
    <text evidence="2">The sequence shown here is derived from an EMBL/GenBank/DDBJ whole genome shotgun (WGS) entry which is preliminary data.</text>
</comment>
<evidence type="ECO:0000313" key="3">
    <source>
        <dbReference type="Proteomes" id="UP001601992"/>
    </source>
</evidence>
<protein>
    <submittedName>
        <fullName evidence="2">Uncharacterized protein</fullName>
    </submittedName>
</protein>
<proteinExistence type="predicted"/>
<dbReference type="EMBL" id="JBIAQY010000019">
    <property type="protein sequence ID" value="MFF3573501.1"/>
    <property type="molecule type" value="Genomic_DNA"/>
</dbReference>
<evidence type="ECO:0000313" key="2">
    <source>
        <dbReference type="EMBL" id="MFF3573501.1"/>
    </source>
</evidence>
<feature type="compositionally biased region" description="Low complexity" evidence="1">
    <location>
        <begin position="136"/>
        <end position="146"/>
    </location>
</feature>
<feature type="region of interest" description="Disordered" evidence="1">
    <location>
        <begin position="126"/>
        <end position="156"/>
    </location>
</feature>